<protein>
    <submittedName>
        <fullName evidence="2">Uncharacterized protein</fullName>
    </submittedName>
</protein>
<reference evidence="2" key="1">
    <citation type="journal article" date="2020" name="Stud. Mycol.">
        <title>101 Dothideomycetes genomes: a test case for predicting lifestyles and emergence of pathogens.</title>
        <authorList>
            <person name="Haridas S."/>
            <person name="Albert R."/>
            <person name="Binder M."/>
            <person name="Bloem J."/>
            <person name="Labutti K."/>
            <person name="Salamov A."/>
            <person name="Andreopoulos B."/>
            <person name="Baker S."/>
            <person name="Barry K."/>
            <person name="Bills G."/>
            <person name="Bluhm B."/>
            <person name="Cannon C."/>
            <person name="Castanera R."/>
            <person name="Culley D."/>
            <person name="Daum C."/>
            <person name="Ezra D."/>
            <person name="Gonzalez J."/>
            <person name="Henrissat B."/>
            <person name="Kuo A."/>
            <person name="Liang C."/>
            <person name="Lipzen A."/>
            <person name="Lutzoni F."/>
            <person name="Magnuson J."/>
            <person name="Mondo S."/>
            <person name="Nolan M."/>
            <person name="Ohm R."/>
            <person name="Pangilinan J."/>
            <person name="Park H.-J."/>
            <person name="Ramirez L."/>
            <person name="Alfaro M."/>
            <person name="Sun H."/>
            <person name="Tritt A."/>
            <person name="Yoshinaga Y."/>
            <person name="Zwiers L.-H."/>
            <person name="Turgeon B."/>
            <person name="Goodwin S."/>
            <person name="Spatafora J."/>
            <person name="Crous P."/>
            <person name="Grigoriev I."/>
        </authorList>
    </citation>
    <scope>NUCLEOTIDE SEQUENCE</scope>
    <source>
        <strain evidence="2">CBS 122681</strain>
    </source>
</reference>
<evidence type="ECO:0000313" key="2">
    <source>
        <dbReference type="EMBL" id="KAF2660637.1"/>
    </source>
</evidence>
<feature type="region of interest" description="Disordered" evidence="1">
    <location>
        <begin position="61"/>
        <end position="83"/>
    </location>
</feature>
<dbReference type="Proteomes" id="UP000799324">
    <property type="component" value="Unassembled WGS sequence"/>
</dbReference>
<keyword evidence="3" id="KW-1185">Reference proteome</keyword>
<proteinExistence type="predicted"/>
<dbReference type="AlphaFoldDB" id="A0A6A6TN55"/>
<sequence>MMTAPLSLAWARYWALHVRQGTSVSDRASGAAGREADGWCLLPSGQVRRWKRRGKQAWRGGQFARHVRDSKSSGEKPVQNNASVKQVHSSRLSGAFVCGEGLGLAQVSNQNMRAPPPQPSLYNWRGGQPVSRRQMWRQSIC</sequence>
<dbReference type="EMBL" id="MU004298">
    <property type="protein sequence ID" value="KAF2660637.1"/>
    <property type="molecule type" value="Genomic_DNA"/>
</dbReference>
<gene>
    <name evidence="2" type="ORF">K491DRAFT_38142</name>
</gene>
<accession>A0A6A6TN55</accession>
<organism evidence="2 3">
    <name type="scientific">Lophiostoma macrostomum CBS 122681</name>
    <dbReference type="NCBI Taxonomy" id="1314788"/>
    <lineage>
        <taxon>Eukaryota</taxon>
        <taxon>Fungi</taxon>
        <taxon>Dikarya</taxon>
        <taxon>Ascomycota</taxon>
        <taxon>Pezizomycotina</taxon>
        <taxon>Dothideomycetes</taxon>
        <taxon>Pleosporomycetidae</taxon>
        <taxon>Pleosporales</taxon>
        <taxon>Lophiostomataceae</taxon>
        <taxon>Lophiostoma</taxon>
    </lineage>
</organism>
<evidence type="ECO:0000313" key="3">
    <source>
        <dbReference type="Proteomes" id="UP000799324"/>
    </source>
</evidence>
<name>A0A6A6TN55_9PLEO</name>
<evidence type="ECO:0000256" key="1">
    <source>
        <dbReference type="SAM" id="MobiDB-lite"/>
    </source>
</evidence>